<proteinExistence type="predicted"/>
<dbReference type="KEGG" id="glz:GLAREA_07900"/>
<protein>
    <submittedName>
        <fullName evidence="2">Uncharacterized protein</fullName>
    </submittedName>
</protein>
<dbReference type="GeneID" id="19466952"/>
<feature type="compositionally biased region" description="Basic and acidic residues" evidence="1">
    <location>
        <begin position="1"/>
        <end position="33"/>
    </location>
</feature>
<feature type="region of interest" description="Disordered" evidence="1">
    <location>
        <begin position="1"/>
        <end position="143"/>
    </location>
</feature>
<sequence>MSYPSERDMATTASTHERESDNQAEIGDPHSEVGEATQHPPPSPVVHINQRTDLGLPLAEPSESSTRHHDTQQHTASSTGNVLVEPPSSDLSSVGSRSPSLPAAYLEDTARESSDLDPDRTLSDDSSEDSEETVPPIPGPLGFYRDEAVPIRGRLVQGFYSPAPRRVTNSILANLPPRRVSQRDGGSATPTGDTTEEEVQSDEEQIVPRRVQRPPIYMTGRPRPGVSARVAREQAYGGPRVPTPEGTTRIMVIRDGAVVGEEFQTMEQIANELSARRARAIQDRATEANQSTAEQQQGSDAVDSSPSDGLGEINAGAEHVDVKKEEETEDIQPMEIIPASTSPDADNIAMLLAAAAESDRRDADRRDAEIRGYHQREIDAAEGMLIFQPQVLAFPNANIQTCSSSSTSTGTYTSSQGPHSGEHVQPAPKKCASAKRSQARMKQQMQQERQMNNGVSILGPTAEHRRLTRNMLAQPSCKDDDSNASLPFIHPEFRSPKKKVEEIDPTPVQMATRRQPPRGRGSGRDTPVTPQSEQMMTTAPRTPEPPLEPFRPSPPTIVVTQPQAEEPNATTAMANSDGGVVQSTEQPGGEGDDDIYNA</sequence>
<feature type="compositionally biased region" description="Acidic residues" evidence="1">
    <location>
        <begin position="194"/>
        <end position="205"/>
    </location>
</feature>
<feature type="compositionally biased region" description="Polar residues" evidence="1">
    <location>
        <begin position="89"/>
        <end position="99"/>
    </location>
</feature>
<evidence type="ECO:0000256" key="1">
    <source>
        <dbReference type="SAM" id="MobiDB-lite"/>
    </source>
</evidence>
<reference evidence="2 3" key="1">
    <citation type="journal article" date="2013" name="BMC Genomics">
        <title>Genomics-driven discovery of the pneumocandin biosynthetic gene cluster in the fungus Glarea lozoyensis.</title>
        <authorList>
            <person name="Chen L."/>
            <person name="Yue Q."/>
            <person name="Zhang X."/>
            <person name="Xiang M."/>
            <person name="Wang C."/>
            <person name="Li S."/>
            <person name="Che Y."/>
            <person name="Ortiz-Lopez F.J."/>
            <person name="Bills G.F."/>
            <person name="Liu X."/>
            <person name="An Z."/>
        </authorList>
    </citation>
    <scope>NUCLEOTIDE SEQUENCE [LARGE SCALE GENOMIC DNA]</scope>
    <source>
        <strain evidence="3">ATCC 20868 / MF5171</strain>
    </source>
</reference>
<dbReference type="OrthoDB" id="10440479at2759"/>
<name>S3DL52_GLAL2</name>
<feature type="compositionally biased region" description="Basic and acidic residues" evidence="1">
    <location>
        <begin position="108"/>
        <end position="123"/>
    </location>
</feature>
<dbReference type="Proteomes" id="UP000016922">
    <property type="component" value="Unassembled WGS sequence"/>
</dbReference>
<keyword evidence="3" id="KW-1185">Reference proteome</keyword>
<organism evidence="2 3">
    <name type="scientific">Glarea lozoyensis (strain ATCC 20868 / MF5171)</name>
    <dbReference type="NCBI Taxonomy" id="1116229"/>
    <lineage>
        <taxon>Eukaryota</taxon>
        <taxon>Fungi</taxon>
        <taxon>Dikarya</taxon>
        <taxon>Ascomycota</taxon>
        <taxon>Pezizomycotina</taxon>
        <taxon>Leotiomycetes</taxon>
        <taxon>Helotiales</taxon>
        <taxon>Helotiaceae</taxon>
        <taxon>Glarea</taxon>
    </lineage>
</organism>
<feature type="region of interest" description="Disordered" evidence="1">
    <location>
        <begin position="283"/>
        <end position="328"/>
    </location>
</feature>
<dbReference type="RefSeq" id="XP_008080778.1">
    <property type="nucleotide sequence ID" value="XM_008082587.1"/>
</dbReference>
<feature type="region of interest" description="Disordered" evidence="1">
    <location>
        <begin position="496"/>
        <end position="598"/>
    </location>
</feature>
<dbReference type="AlphaFoldDB" id="S3DL52"/>
<feature type="compositionally biased region" description="Pro residues" evidence="1">
    <location>
        <begin position="542"/>
        <end position="555"/>
    </location>
</feature>
<gene>
    <name evidence="2" type="ORF">GLAREA_07900</name>
</gene>
<evidence type="ECO:0000313" key="3">
    <source>
        <dbReference type="Proteomes" id="UP000016922"/>
    </source>
</evidence>
<dbReference type="HOGENOM" id="CLU_456372_0_0_1"/>
<feature type="compositionally biased region" description="Polar residues" evidence="1">
    <location>
        <begin position="287"/>
        <end position="307"/>
    </location>
</feature>
<feature type="compositionally biased region" description="Low complexity" evidence="1">
    <location>
        <begin position="403"/>
        <end position="415"/>
    </location>
</feature>
<feature type="compositionally biased region" description="Polar residues" evidence="1">
    <location>
        <begin position="558"/>
        <end position="574"/>
    </location>
</feature>
<accession>S3DL52</accession>
<feature type="region of interest" description="Disordered" evidence="1">
    <location>
        <begin position="169"/>
        <end position="243"/>
    </location>
</feature>
<dbReference type="EMBL" id="KE145359">
    <property type="protein sequence ID" value="EPE32766.1"/>
    <property type="molecule type" value="Genomic_DNA"/>
</dbReference>
<evidence type="ECO:0000313" key="2">
    <source>
        <dbReference type="EMBL" id="EPE32766.1"/>
    </source>
</evidence>
<feature type="region of interest" description="Disordered" evidence="1">
    <location>
        <begin position="403"/>
        <end position="427"/>
    </location>
</feature>